<dbReference type="AlphaFoldDB" id="A0A1A2ZA65"/>
<evidence type="ECO:0000313" key="4">
    <source>
        <dbReference type="EMBL" id="OBI46382.1"/>
    </source>
</evidence>
<dbReference type="Pfam" id="PF24088">
    <property type="entry name" value="DUF7373"/>
    <property type="match status" value="1"/>
</dbReference>
<accession>A0A1A2ZA65</accession>
<dbReference type="RefSeq" id="WP_065014557.1">
    <property type="nucleotide sequence ID" value="NZ_LZKJ01000108.1"/>
</dbReference>
<name>A0A1A2ZA65_9MYCO</name>
<protein>
    <recommendedName>
        <fullName evidence="6">PknH-like extracellular domain-containing protein</fullName>
    </recommendedName>
</protein>
<evidence type="ECO:0008006" key="6">
    <source>
        <dbReference type="Google" id="ProtNLM"/>
    </source>
</evidence>
<evidence type="ECO:0000313" key="5">
    <source>
        <dbReference type="Proteomes" id="UP000093592"/>
    </source>
</evidence>
<dbReference type="EMBL" id="LZKJ01000108">
    <property type="protein sequence ID" value="OBI46382.1"/>
    <property type="molecule type" value="Genomic_DNA"/>
</dbReference>
<reference evidence="5" key="1">
    <citation type="submission" date="2016-06" db="EMBL/GenBank/DDBJ databases">
        <authorList>
            <person name="Sutton G."/>
            <person name="Brinkac L."/>
            <person name="Sanka R."/>
            <person name="Adams M."/>
            <person name="Lau E."/>
            <person name="Sam S."/>
            <person name="Sreng N."/>
            <person name="Him V."/>
            <person name="Kerleguer A."/>
            <person name="Cheng S."/>
        </authorList>
    </citation>
    <scope>NUCLEOTIDE SEQUENCE [LARGE SCALE GENOMIC DNA]</scope>
    <source>
        <strain evidence="5">E861</strain>
    </source>
</reference>
<dbReference type="PROSITE" id="PS51257">
    <property type="entry name" value="PROKAR_LIPOPROTEIN"/>
    <property type="match status" value="1"/>
</dbReference>
<dbReference type="InterPro" id="IPR055797">
    <property type="entry name" value="DUF7373"/>
</dbReference>
<dbReference type="OrthoDB" id="4569937at2"/>
<feature type="domain" description="DUF7373" evidence="3">
    <location>
        <begin position="272"/>
        <end position="404"/>
    </location>
</feature>
<dbReference type="Pfam" id="PF24092">
    <property type="entry name" value="DUF7373_C"/>
    <property type="match status" value="1"/>
</dbReference>
<evidence type="ECO:0000256" key="1">
    <source>
        <dbReference type="SAM" id="SignalP"/>
    </source>
</evidence>
<organism evidence="4 5">
    <name type="scientific">Mycobacterium kyorinense</name>
    <dbReference type="NCBI Taxonomy" id="487514"/>
    <lineage>
        <taxon>Bacteria</taxon>
        <taxon>Bacillati</taxon>
        <taxon>Actinomycetota</taxon>
        <taxon>Actinomycetes</taxon>
        <taxon>Mycobacteriales</taxon>
        <taxon>Mycobacteriaceae</taxon>
        <taxon>Mycobacterium</taxon>
    </lineage>
</organism>
<keyword evidence="1" id="KW-0732">Signal</keyword>
<dbReference type="Proteomes" id="UP000093592">
    <property type="component" value="Unassembled WGS sequence"/>
</dbReference>
<evidence type="ECO:0000259" key="3">
    <source>
        <dbReference type="Pfam" id="PF24092"/>
    </source>
</evidence>
<comment type="caution">
    <text evidence="4">The sequence shown here is derived from an EMBL/GenBank/DDBJ whole genome shotgun (WGS) entry which is preliminary data.</text>
</comment>
<feature type="chain" id="PRO_5039090765" description="PknH-like extracellular domain-containing protein" evidence="1">
    <location>
        <begin position="24"/>
        <end position="406"/>
    </location>
</feature>
<gene>
    <name evidence="4" type="ORF">A5707_21370</name>
</gene>
<proteinExistence type="predicted"/>
<sequence length="406" mass="41808">MLNDTIRRAGALVAVAVCLSVGACTTVVDGAAIRAPGGPPAGATDVSLLDPGNYPTTPRPPLGVAGSPSAGAILEAQRMAEFVIDPSDVNAAIVTGHAFGFSPGAMVLKSDPGSLAEIMPGEIAQACGRHHYINGFVVAREDTNRTVLYNAVIRMADPDSAGAATSDMGAAALALPTPTSTTVLPIPDHPDATANSYTAPRSDGQQWSTVKSFTARGPYILYQRVETTDAPEAAAALVGTALDLQGPLIDGFRPSDPAEFADLPKDPSGVLAKALPIADKDATVLSNGTWGPRAAAHLQYDPLGSAKAFADAGMDAAVSPLDWVYQTRDPAAATALADALYTEAQPMGKPAEPVPNLKASRCLQFGGNQSYYCAAAAGRYAVEVTSAQLRDAHQQMAAQYILLVGK</sequence>
<feature type="domain" description="DUF7373" evidence="2">
    <location>
        <begin position="63"/>
        <end position="264"/>
    </location>
</feature>
<evidence type="ECO:0000259" key="2">
    <source>
        <dbReference type="Pfam" id="PF24088"/>
    </source>
</evidence>
<dbReference type="InterPro" id="IPR056463">
    <property type="entry name" value="DUF7373_C"/>
</dbReference>
<feature type="signal peptide" evidence="1">
    <location>
        <begin position="1"/>
        <end position="23"/>
    </location>
</feature>